<dbReference type="InterPro" id="IPR017805">
    <property type="entry name" value="SAM_MeTrfase_EasF-type_put"/>
</dbReference>
<dbReference type="SUPFAM" id="SSF56436">
    <property type="entry name" value="C-type lectin-like"/>
    <property type="match status" value="1"/>
</dbReference>
<evidence type="ECO:0000256" key="3">
    <source>
        <dbReference type="ARBA" id="ARBA00023002"/>
    </source>
</evidence>
<dbReference type="InterPro" id="IPR051128">
    <property type="entry name" value="EgtD_Methyltrsf_superfamily"/>
</dbReference>
<evidence type="ECO:0000259" key="6">
    <source>
        <dbReference type="Pfam" id="PF03781"/>
    </source>
</evidence>
<comment type="caution">
    <text evidence="9">The sequence shown here is derived from an EMBL/GenBank/DDBJ whole genome shotgun (WGS) entry which is preliminary data.</text>
</comment>
<dbReference type="InterPro" id="IPR019257">
    <property type="entry name" value="MeTrfase_dom"/>
</dbReference>
<evidence type="ECO:0000259" key="7">
    <source>
        <dbReference type="Pfam" id="PF10017"/>
    </source>
</evidence>
<dbReference type="InterPro" id="IPR005532">
    <property type="entry name" value="SUMF_dom"/>
</dbReference>
<keyword evidence="10" id="KW-1185">Reference proteome</keyword>
<reference evidence="9 10" key="1">
    <citation type="submission" date="2023-09" db="EMBL/GenBank/DDBJ databases">
        <title>Pangenome analysis of Batrachochytrium dendrobatidis and related Chytrids.</title>
        <authorList>
            <person name="Yacoub M.N."/>
            <person name="Stajich J.E."/>
            <person name="James T.Y."/>
        </authorList>
    </citation>
    <scope>NUCLEOTIDE SEQUENCE [LARGE SCALE GENOMIC DNA]</scope>
    <source>
        <strain evidence="9 10">JEL0888</strain>
    </source>
</reference>
<organism evidence="9 10">
    <name type="scientific">Polyrhizophydium stewartii</name>
    <dbReference type="NCBI Taxonomy" id="2732419"/>
    <lineage>
        <taxon>Eukaryota</taxon>
        <taxon>Fungi</taxon>
        <taxon>Fungi incertae sedis</taxon>
        <taxon>Chytridiomycota</taxon>
        <taxon>Chytridiomycota incertae sedis</taxon>
        <taxon>Chytridiomycetes</taxon>
        <taxon>Rhizophydiales</taxon>
        <taxon>Rhizophydiales incertae sedis</taxon>
        <taxon>Polyrhizophydium</taxon>
    </lineage>
</organism>
<keyword evidence="3" id="KW-0560">Oxidoreductase</keyword>
<evidence type="ECO:0000313" key="9">
    <source>
        <dbReference type="EMBL" id="KAL2912820.1"/>
    </source>
</evidence>
<dbReference type="Pfam" id="PF03781">
    <property type="entry name" value="FGE-sulfatase"/>
    <property type="match status" value="1"/>
</dbReference>
<dbReference type="Gene3D" id="3.40.50.150">
    <property type="entry name" value="Vaccinia Virus protein VP39"/>
    <property type="match status" value="1"/>
</dbReference>
<feature type="domain" description="DinB-like" evidence="8">
    <location>
        <begin position="419"/>
        <end position="539"/>
    </location>
</feature>
<dbReference type="Pfam" id="PF10017">
    <property type="entry name" value="Methyltransf_33"/>
    <property type="match status" value="1"/>
</dbReference>
<dbReference type="Pfam" id="PF12867">
    <property type="entry name" value="DinB_2"/>
    <property type="match status" value="1"/>
</dbReference>
<dbReference type="InterPro" id="IPR024775">
    <property type="entry name" value="DinB-like"/>
</dbReference>
<keyword evidence="2" id="KW-0808">Transferase</keyword>
<feature type="domain" description="Sulfatase-modifying factor enzyme-like" evidence="6">
    <location>
        <begin position="572"/>
        <end position="824"/>
    </location>
</feature>
<protein>
    <submittedName>
        <fullName evidence="9">Uncharacterized protein</fullName>
    </submittedName>
</protein>
<dbReference type="PANTHER" id="PTHR43397:SF1">
    <property type="entry name" value="ERGOTHIONEINE BIOSYNTHESIS PROTEIN 1"/>
    <property type="match status" value="1"/>
</dbReference>
<keyword evidence="4" id="KW-0408">Iron</keyword>
<gene>
    <name evidence="9" type="ORF">HK105_207707</name>
</gene>
<dbReference type="Proteomes" id="UP001527925">
    <property type="component" value="Unassembled WGS sequence"/>
</dbReference>
<name>A0ABR4MZZ9_9FUNG</name>
<dbReference type="InterPro" id="IPR016187">
    <property type="entry name" value="CTDL_fold"/>
</dbReference>
<dbReference type="EMBL" id="JADGIZ020000057">
    <property type="protein sequence ID" value="KAL2912820.1"/>
    <property type="molecule type" value="Genomic_DNA"/>
</dbReference>
<keyword evidence="1" id="KW-0489">Methyltransferase</keyword>
<dbReference type="NCBIfam" id="TIGR03439">
    <property type="entry name" value="methyl_EasF"/>
    <property type="match status" value="1"/>
</dbReference>
<dbReference type="InterPro" id="IPR029063">
    <property type="entry name" value="SAM-dependent_MTases_sf"/>
</dbReference>
<sequence>MAPTAHAKAQAPAHETPAAAAAADGVRIMDVRGRAANSNTTRSLRAAVADALQARSVPFMDPRVVRAGGTPDKTLLRSVPTMLLYDDRGLDIFDRITYIDDYYLTAAEIDIFRRYAQALVRDHVADGAVLVELGCGAMRKTKFVLEAIAESGKVVTYYAVDLSESSLRASLLPLTKMFPSIRFVGLWGTYDDSVAWIRRSVPADTPKMYLWLGSSIGNLTREEAASFLRGIVDGAMEPGDLFLCGIDRRNSFEALSLAYNDSHGLTREFILNGLDHVNAVFDNQPVFDRADFEYVSIYNEVDGRHEAYYRALRAHTVSARDPDFSVDLAEGELINVEYSYKYSAQEVATLLDAARLHHVGKWTDAKGMYDLHLFQKPAFFFPRASASPAEKRAERGQPSLAQFEELWKLWDLITGTMIAPDNHLFKPISLRHPYLFYVGHMPGFADIQLSRVLGLELTPPQQFADIFERGIDPDTEDPSKCHPHSAVPEQWPALSDVRAYQDRVRERIRGLYASTPAFPRRVQRVLFMCFEHEAMHAETLLYMLVQDPRVQPPARVARPILESTQGRPTPAAHFVAVEGGECEAGIDDAEDQDDAKDALADDAVFGWDNEGPMHALSVPPFEIQDRPVTVGEYYTFLASRQWDAKLVPDSWGLAPGQMAPHYSVKTAFGLIAIDLAWRWPAFVSNDQATAYADAHGARLPTEDEIAFLRYTGQHQPAADASLATANFVSWTPRDVRFSTSAADAAITDLDGNGWEHTSTEFMPFDGFVASKLYPGYSSDFFDHKHNVVLGASWATVERIASRKTFRNWYQRAYPFVFAKFRLAR</sequence>
<evidence type="ECO:0000313" key="10">
    <source>
        <dbReference type="Proteomes" id="UP001527925"/>
    </source>
</evidence>
<accession>A0ABR4MZZ9</accession>
<evidence type="ECO:0000256" key="5">
    <source>
        <dbReference type="ARBA" id="ARBA00037882"/>
    </source>
</evidence>
<proteinExistence type="predicted"/>
<evidence type="ECO:0000256" key="1">
    <source>
        <dbReference type="ARBA" id="ARBA00022603"/>
    </source>
</evidence>
<dbReference type="Gene3D" id="3.90.1580.10">
    <property type="entry name" value="paralog of FGE (formylglycine-generating enzyme)"/>
    <property type="match status" value="1"/>
</dbReference>
<evidence type="ECO:0000256" key="4">
    <source>
        <dbReference type="ARBA" id="ARBA00023004"/>
    </source>
</evidence>
<evidence type="ECO:0000256" key="2">
    <source>
        <dbReference type="ARBA" id="ARBA00022679"/>
    </source>
</evidence>
<dbReference type="InterPro" id="IPR042095">
    <property type="entry name" value="SUMF_sf"/>
</dbReference>
<comment type="pathway">
    <text evidence="5">Amino-acid biosynthesis; ergothioneine biosynthesis.</text>
</comment>
<feature type="domain" description="Histidine-specific methyltransferase SAM-dependent" evidence="7">
    <location>
        <begin position="77"/>
        <end position="375"/>
    </location>
</feature>
<evidence type="ECO:0000259" key="8">
    <source>
        <dbReference type="Pfam" id="PF12867"/>
    </source>
</evidence>
<dbReference type="PANTHER" id="PTHR43397">
    <property type="entry name" value="ERGOTHIONEINE BIOSYNTHESIS PROTEIN 1"/>
    <property type="match status" value="1"/>
</dbReference>